<reference evidence="2" key="3">
    <citation type="journal article" date="2021" name="World Allergy Organ. J.">
        <title>Chromosome-level assembly of Dermatophagoides farinae genome and transcriptome reveals two novel allergens Der f 37 and Der f 39.</title>
        <authorList>
            <person name="Chen J."/>
            <person name="Cai Z."/>
            <person name="Fan D."/>
            <person name="Hu J."/>
            <person name="Hou Y."/>
            <person name="He Y."/>
            <person name="Zhang Z."/>
            <person name="Zhao Z."/>
            <person name="Gao P."/>
            <person name="Hu W."/>
            <person name="Sun J."/>
            <person name="Li J."/>
            <person name="Ji K."/>
        </authorList>
    </citation>
    <scope>NUCLEOTIDE SEQUENCE</scope>
    <source>
        <strain evidence="2">JKM2019</strain>
    </source>
</reference>
<accession>A0A922IFJ6</accession>
<feature type="region of interest" description="Disordered" evidence="1">
    <location>
        <begin position="57"/>
        <end position="110"/>
    </location>
</feature>
<dbReference type="EMBL" id="ASGP02000001">
    <property type="protein sequence ID" value="KAH9529907.1"/>
    <property type="molecule type" value="Genomic_DNA"/>
</dbReference>
<dbReference type="AlphaFoldDB" id="A0A922IFJ6"/>
<dbReference type="OrthoDB" id="10477875at2759"/>
<feature type="compositionally biased region" description="Polar residues" evidence="1">
    <location>
        <begin position="294"/>
        <end position="307"/>
    </location>
</feature>
<feature type="compositionally biased region" description="Basic residues" evidence="1">
    <location>
        <begin position="99"/>
        <end position="110"/>
    </location>
</feature>
<dbReference type="EMBL" id="SDOV01000004">
    <property type="protein sequence ID" value="KAH7642592.1"/>
    <property type="molecule type" value="Genomic_DNA"/>
</dbReference>
<dbReference type="Proteomes" id="UP000790347">
    <property type="component" value="Unassembled WGS sequence"/>
</dbReference>
<protein>
    <submittedName>
        <fullName evidence="3">Uncharacterized protein</fullName>
    </submittedName>
</protein>
<reference evidence="3" key="1">
    <citation type="submission" date="2013-05" db="EMBL/GenBank/DDBJ databases">
        <authorList>
            <person name="Yim A.K.Y."/>
            <person name="Chan T.F."/>
            <person name="Ji K.M."/>
            <person name="Liu X.Y."/>
            <person name="Zhou J.W."/>
            <person name="Li R.Q."/>
            <person name="Yang K.Y."/>
            <person name="Li J."/>
            <person name="Li M."/>
            <person name="Law P.T.W."/>
            <person name="Wu Y.L."/>
            <person name="Cai Z.L."/>
            <person name="Qin H."/>
            <person name="Bao Y."/>
            <person name="Leung R.K.K."/>
            <person name="Ng P.K.S."/>
            <person name="Zou J."/>
            <person name="Zhong X.J."/>
            <person name="Ran P.X."/>
            <person name="Zhong N.S."/>
            <person name="Liu Z.G."/>
            <person name="Tsui S.K.W."/>
        </authorList>
    </citation>
    <scope>NUCLEOTIDE SEQUENCE</scope>
    <source>
        <strain evidence="3">Derf</strain>
        <tissue evidence="3">Whole organism</tissue>
    </source>
</reference>
<feature type="region of interest" description="Disordered" evidence="1">
    <location>
        <begin position="267"/>
        <end position="307"/>
    </location>
</feature>
<gene>
    <name evidence="3" type="ORF">DERF_003763</name>
    <name evidence="2" type="ORF">HUG17_5639</name>
</gene>
<feature type="compositionally biased region" description="Basic residues" evidence="1">
    <location>
        <begin position="156"/>
        <end position="178"/>
    </location>
</feature>
<evidence type="ECO:0000313" key="3">
    <source>
        <dbReference type="EMBL" id="KAH9529907.1"/>
    </source>
</evidence>
<feature type="region of interest" description="Disordered" evidence="1">
    <location>
        <begin position="152"/>
        <end position="207"/>
    </location>
</feature>
<reference evidence="3" key="4">
    <citation type="journal article" date="2022" name="Res Sq">
        <title>Comparative Genomics Reveals Insights into the Divergent Evolution of Astigmatic Mites and Household Pest Adaptations.</title>
        <authorList>
            <person name="Xiong Q."/>
            <person name="Wan A.T.-Y."/>
            <person name="Liu X.-Y."/>
            <person name="Fung C.S.-H."/>
            <person name="Xiao X."/>
            <person name="Malainual N."/>
            <person name="Hou J."/>
            <person name="Wang L."/>
            <person name="Wang M."/>
            <person name="Yang K."/>
            <person name="Cui Y."/>
            <person name="Leung E."/>
            <person name="Nong W."/>
            <person name="Shin S.-K."/>
            <person name="Au S."/>
            <person name="Jeong K.Y."/>
            <person name="Chew F.T."/>
            <person name="Hui J."/>
            <person name="Leung T.F."/>
            <person name="Tungtrongchitr A."/>
            <person name="Zhong N."/>
            <person name="Liu Z."/>
            <person name="Tsui S."/>
        </authorList>
    </citation>
    <scope>NUCLEOTIDE SEQUENCE</scope>
    <source>
        <strain evidence="3">Derf</strain>
        <tissue evidence="3">Whole organism</tissue>
    </source>
</reference>
<organism evidence="3 4">
    <name type="scientific">Dermatophagoides farinae</name>
    <name type="common">American house dust mite</name>
    <dbReference type="NCBI Taxonomy" id="6954"/>
    <lineage>
        <taxon>Eukaryota</taxon>
        <taxon>Metazoa</taxon>
        <taxon>Ecdysozoa</taxon>
        <taxon>Arthropoda</taxon>
        <taxon>Chelicerata</taxon>
        <taxon>Arachnida</taxon>
        <taxon>Acari</taxon>
        <taxon>Acariformes</taxon>
        <taxon>Sarcoptiformes</taxon>
        <taxon>Astigmata</taxon>
        <taxon>Psoroptidia</taxon>
        <taxon>Analgoidea</taxon>
        <taxon>Pyroglyphidae</taxon>
        <taxon>Dermatophagoidinae</taxon>
        <taxon>Dermatophagoides</taxon>
    </lineage>
</organism>
<feature type="compositionally biased region" description="Polar residues" evidence="1">
    <location>
        <begin position="267"/>
        <end position="280"/>
    </location>
</feature>
<sequence>MDSSQDDFVLPPINDQKCEELFDKLFDKNNNDNDEHLNVKKPIRTYQKVKPKFVRFLDDVDDNDDDDDDNDDDDFHSEDDPESLDENHEPLFNDNENGKKKKRKTVRKKKLAYPNVSKDAVLEAFQKAIESKELPDFDEIEKFPLEIRTIAEQKEQKKRQRKSIRQPIKKPKVQKKSISKVDQNQENVIANENIHPRRSTRSRKSNILIERNVNKTECIPTNEEKNCKKDLFNLDESCISPISHHKNSRKSEKLIDKNDLTQRKTTAIKSSTPFNSTRSRTLGKRRVASKYRFSPNSKIDLPSSSSS</sequence>
<evidence type="ECO:0000256" key="1">
    <source>
        <dbReference type="SAM" id="MobiDB-lite"/>
    </source>
</evidence>
<proteinExistence type="predicted"/>
<dbReference type="Proteomes" id="UP000828236">
    <property type="component" value="Unassembled WGS sequence"/>
</dbReference>
<comment type="caution">
    <text evidence="3">The sequence shown here is derived from an EMBL/GenBank/DDBJ whole genome shotgun (WGS) entry which is preliminary data.</text>
</comment>
<feature type="compositionally biased region" description="Acidic residues" evidence="1">
    <location>
        <begin position="59"/>
        <end position="84"/>
    </location>
</feature>
<reference evidence="2" key="2">
    <citation type="submission" date="2020-06" db="EMBL/GenBank/DDBJ databases">
        <authorList>
            <person name="Ji K."/>
            <person name="Li J."/>
        </authorList>
    </citation>
    <scope>NUCLEOTIDE SEQUENCE</scope>
    <source>
        <strain evidence="2">JKM2019</strain>
        <tissue evidence="2">Whole body</tissue>
    </source>
</reference>
<name>A0A922IFJ6_DERFA</name>
<keyword evidence="4" id="KW-1185">Reference proteome</keyword>
<evidence type="ECO:0000313" key="4">
    <source>
        <dbReference type="Proteomes" id="UP000790347"/>
    </source>
</evidence>
<evidence type="ECO:0000313" key="2">
    <source>
        <dbReference type="EMBL" id="KAH7642592.1"/>
    </source>
</evidence>